<protein>
    <submittedName>
        <fullName evidence="1">Uncharacterized protein</fullName>
    </submittedName>
</protein>
<sequence length="212" mass="23179">MGTYNNGILGGFSGKVGPVVGATWRNKQIIRSRPSKPSNSPTPAQQRQRDKMALVSGFLIGLKPLLQETFESNTGNSTAFNNAMAYHLTNAVLETSGNLQINYSKVLIGMGGLCGLDAPTLSLTNPTTVALNWIDNSNQGYAYPDDRLIVVAYAPEWHLFDIMSQGYSREDGSGEVSVPETFIGLKVHFWASFYSETYKQSATSRYLGLLQL</sequence>
<accession>A0A5D0GJI5</accession>
<dbReference type="Proteomes" id="UP000324550">
    <property type="component" value="Unassembled WGS sequence"/>
</dbReference>
<dbReference type="InterPro" id="IPR046233">
    <property type="entry name" value="DUF6266"/>
</dbReference>
<reference evidence="1 2" key="1">
    <citation type="submission" date="2019-08" db="EMBL/GenBank/DDBJ databases">
        <title>Formosa sediminis sp. nov., isolated from marine sediment.</title>
        <authorList>
            <person name="Cao W.R."/>
        </authorList>
    </citation>
    <scope>NUCLEOTIDE SEQUENCE [LARGE SCALE GENOMIC DNA]</scope>
    <source>
        <strain evidence="1 2">1494</strain>
    </source>
</reference>
<dbReference type="OrthoDB" id="821958at2"/>
<dbReference type="EMBL" id="VSFC01000012">
    <property type="protein sequence ID" value="TYA59016.1"/>
    <property type="molecule type" value="Genomic_DNA"/>
</dbReference>
<evidence type="ECO:0000313" key="1">
    <source>
        <dbReference type="EMBL" id="TYA59016.1"/>
    </source>
</evidence>
<organism evidence="1 2">
    <name type="scientific">Formosa maritima</name>
    <dbReference type="NCBI Taxonomy" id="2592046"/>
    <lineage>
        <taxon>Bacteria</taxon>
        <taxon>Pseudomonadati</taxon>
        <taxon>Bacteroidota</taxon>
        <taxon>Flavobacteriia</taxon>
        <taxon>Flavobacteriales</taxon>
        <taxon>Flavobacteriaceae</taxon>
        <taxon>Formosa</taxon>
    </lineage>
</organism>
<gene>
    <name evidence="1" type="ORF">FVF61_02380</name>
</gene>
<evidence type="ECO:0000313" key="2">
    <source>
        <dbReference type="Proteomes" id="UP000324550"/>
    </source>
</evidence>
<dbReference type="AlphaFoldDB" id="A0A5D0GJI5"/>
<comment type="caution">
    <text evidence="1">The sequence shown here is derived from an EMBL/GenBank/DDBJ whole genome shotgun (WGS) entry which is preliminary data.</text>
</comment>
<dbReference type="Pfam" id="PF19781">
    <property type="entry name" value="DUF6266"/>
    <property type="match status" value="1"/>
</dbReference>
<keyword evidence="2" id="KW-1185">Reference proteome</keyword>
<dbReference type="RefSeq" id="WP_148452856.1">
    <property type="nucleotide sequence ID" value="NZ_VSFC01000012.1"/>
</dbReference>
<proteinExistence type="predicted"/>
<name>A0A5D0GJI5_9FLAO</name>